<evidence type="ECO:0000313" key="4">
    <source>
        <dbReference type="EMBL" id="MBN2953485.1"/>
    </source>
</evidence>
<dbReference type="Proteomes" id="UP000095706">
    <property type="component" value="Unassembled WGS sequence"/>
</dbReference>
<evidence type="ECO:0000313" key="7">
    <source>
        <dbReference type="Proteomes" id="UP000095706"/>
    </source>
</evidence>
<dbReference type="STRING" id="1150298.ERS852406_01651"/>
<evidence type="ECO:0000313" key="5">
    <source>
        <dbReference type="EMBL" id="MCG4766168.1"/>
    </source>
</evidence>
<dbReference type="EMBL" id="CYYV01000007">
    <property type="protein sequence ID" value="CUO28806.1"/>
    <property type="molecule type" value="Genomic_DNA"/>
</dbReference>
<dbReference type="AlphaFoldDB" id="A0A174I0U7"/>
<dbReference type="EMBL" id="JAAITQ010000012">
    <property type="protein sequence ID" value="NSE16375.1"/>
    <property type="molecule type" value="Genomic_DNA"/>
</dbReference>
<dbReference type="EMBL" id="JAFHBD010000032">
    <property type="protein sequence ID" value="MBN2953485.1"/>
    <property type="molecule type" value="Genomic_DNA"/>
</dbReference>
<feature type="transmembrane region" description="Helical" evidence="1">
    <location>
        <begin position="35"/>
        <end position="53"/>
    </location>
</feature>
<reference evidence="6 9" key="2">
    <citation type="journal article" date="2020" name="Cell Host Microbe">
        <title>Functional and Genomic Variation between Human-Derived Isolates of Lachnospiraceae Reveals Inter- and Intra-Species Diversity.</title>
        <authorList>
            <person name="Sorbara M.T."/>
            <person name="Littmann E.R."/>
            <person name="Fontana E."/>
            <person name="Moody T.U."/>
            <person name="Kohout C.E."/>
            <person name="Gjonbalaj M."/>
            <person name="Eaton V."/>
            <person name="Seok R."/>
            <person name="Leiner I.M."/>
            <person name="Pamer E.G."/>
        </authorList>
    </citation>
    <scope>NUCLEOTIDE SEQUENCE [LARGE SCALE GENOMIC DNA]</scope>
    <source>
        <strain evidence="6 9">MSK.14.54</strain>
    </source>
</reference>
<keyword evidence="1" id="KW-1133">Transmembrane helix</keyword>
<feature type="transmembrane region" description="Helical" evidence="1">
    <location>
        <begin position="59"/>
        <end position="77"/>
    </location>
</feature>
<reference evidence="6" key="3">
    <citation type="submission" date="2020-02" db="EMBL/GenBank/DDBJ databases">
        <authorList>
            <person name="Littmann E."/>
            <person name="Sorbara M."/>
        </authorList>
    </citation>
    <scope>NUCLEOTIDE SEQUENCE</scope>
    <source>
        <strain evidence="6">MSK.14.54</strain>
    </source>
</reference>
<feature type="transmembrane region" description="Helical" evidence="1">
    <location>
        <begin position="6"/>
        <end position="28"/>
    </location>
</feature>
<proteinExistence type="predicted"/>
<evidence type="ECO:0000313" key="9">
    <source>
        <dbReference type="Proteomes" id="UP000768180"/>
    </source>
</evidence>
<reference evidence="5" key="5">
    <citation type="submission" date="2022-01" db="EMBL/GenBank/DDBJ databases">
        <title>Collection of gut derived symbiotic bacterial strains cultured from healthy donors.</title>
        <authorList>
            <person name="Lin H."/>
            <person name="Kohout C."/>
            <person name="Waligurski E."/>
            <person name="Pamer E.G."/>
        </authorList>
    </citation>
    <scope>NUCLEOTIDE SEQUENCE</scope>
    <source>
        <strain evidence="5">DFI.5.49</strain>
    </source>
</reference>
<sequence length="87" mass="9343">MLVTLVMLATCFGLLCGIGILFGIVGLLLKFGGKVLGACATILLPIGVIWLGFKIVFAVVPLLFKLVCAALICYLVYRILREMKLVA</sequence>
<name>A0A174I0U7_9FIRM</name>
<reference evidence="4" key="4">
    <citation type="submission" date="2021-02" db="EMBL/GenBank/DDBJ databases">
        <title>Metagenome-assembled genomes from human diarrheal sample B26.</title>
        <authorList>
            <person name="Ateba T.P."/>
            <person name="Alayande K.A."/>
            <person name="Mwanza M."/>
        </authorList>
    </citation>
    <scope>NUCLEOTIDE SEQUENCE</scope>
    <source>
        <strain evidence="4">06WH</strain>
    </source>
</reference>
<organism evidence="3 8">
    <name type="scientific">Fusicatenibacter saccharivorans</name>
    <dbReference type="NCBI Taxonomy" id="1150298"/>
    <lineage>
        <taxon>Bacteria</taxon>
        <taxon>Bacillati</taxon>
        <taxon>Bacillota</taxon>
        <taxon>Clostridia</taxon>
        <taxon>Lachnospirales</taxon>
        <taxon>Lachnospiraceae</taxon>
        <taxon>Fusicatenibacter</taxon>
    </lineage>
</organism>
<dbReference type="Proteomes" id="UP001199915">
    <property type="component" value="Unassembled WGS sequence"/>
</dbReference>
<keyword evidence="1" id="KW-0812">Transmembrane</keyword>
<keyword evidence="9" id="KW-1185">Reference proteome</keyword>
<evidence type="ECO:0000256" key="1">
    <source>
        <dbReference type="SAM" id="Phobius"/>
    </source>
</evidence>
<dbReference type="Proteomes" id="UP000768180">
    <property type="component" value="Unassembled WGS sequence"/>
</dbReference>
<dbReference type="Proteomes" id="UP000095709">
    <property type="component" value="Unassembled WGS sequence"/>
</dbReference>
<dbReference type="Proteomes" id="UP000737612">
    <property type="component" value="Unassembled WGS sequence"/>
</dbReference>
<dbReference type="EMBL" id="CZAL01000002">
    <property type="protein sequence ID" value="CUO78910.1"/>
    <property type="molecule type" value="Genomic_DNA"/>
</dbReference>
<evidence type="ECO:0000313" key="8">
    <source>
        <dbReference type="Proteomes" id="UP000095709"/>
    </source>
</evidence>
<keyword evidence="1" id="KW-0472">Membrane</keyword>
<evidence type="ECO:0000313" key="6">
    <source>
        <dbReference type="EMBL" id="NSE16375.1"/>
    </source>
</evidence>
<protein>
    <submittedName>
        <fullName evidence="3">Uncharacterized protein</fullName>
    </submittedName>
</protein>
<dbReference type="EMBL" id="JAKNFS010000015">
    <property type="protein sequence ID" value="MCG4766168.1"/>
    <property type="molecule type" value="Genomic_DNA"/>
</dbReference>
<evidence type="ECO:0000313" key="2">
    <source>
        <dbReference type="EMBL" id="CUO28806.1"/>
    </source>
</evidence>
<accession>A0A174I0U7</accession>
<dbReference type="RefSeq" id="WP_022461142.1">
    <property type="nucleotide sequence ID" value="NZ_CABJFB010000002.1"/>
</dbReference>
<gene>
    <name evidence="2" type="ORF">ERS852406_01651</name>
    <name evidence="3" type="ORF">ERS852498_00482</name>
    <name evidence="6" type="ORF">G5B05_08135</name>
    <name evidence="4" type="ORF">JTJ23_07760</name>
    <name evidence="5" type="ORF">L0N21_11715</name>
</gene>
<evidence type="ECO:0000313" key="3">
    <source>
        <dbReference type="EMBL" id="CUO78910.1"/>
    </source>
</evidence>
<reference evidence="7 8" key="1">
    <citation type="submission" date="2015-09" db="EMBL/GenBank/DDBJ databases">
        <authorList>
            <consortium name="Pathogen Informatics"/>
        </authorList>
    </citation>
    <scope>NUCLEOTIDE SEQUENCE [LARGE SCALE GENOMIC DNA]</scope>
    <source>
        <strain evidence="2 7">2789STDY5608849</strain>
        <strain evidence="3 8">2789STDY5834885</strain>
    </source>
</reference>
<dbReference type="GeneID" id="79856287"/>